<reference evidence="2 3" key="1">
    <citation type="submission" date="2017-10" db="EMBL/GenBank/DDBJ databases">
        <title>Massilia psychrophilum sp. nov., a novel purple-pigmented bacterium isolated from Tianshan glacier, Xinjiang Municipality, China.</title>
        <authorList>
            <person name="Wang H."/>
        </authorList>
    </citation>
    <scope>NUCLEOTIDE SEQUENCE [LARGE SCALE GENOMIC DNA]</scope>
    <source>
        <strain evidence="2 3">JCM 30074</strain>
    </source>
</reference>
<accession>A0A2G8TF30</accession>
<keyword evidence="3" id="KW-1185">Reference proteome</keyword>
<dbReference type="RefSeq" id="WP_099788722.1">
    <property type="nucleotide sequence ID" value="NZ_JBHLYV010000004.1"/>
</dbReference>
<dbReference type="InterPro" id="IPR010419">
    <property type="entry name" value="CO_DH_gsu"/>
</dbReference>
<feature type="region of interest" description="Disordered" evidence="1">
    <location>
        <begin position="158"/>
        <end position="179"/>
    </location>
</feature>
<gene>
    <name evidence="2" type="ORF">CR105_12150</name>
</gene>
<feature type="compositionally biased region" description="Pro residues" evidence="1">
    <location>
        <begin position="167"/>
        <end position="178"/>
    </location>
</feature>
<name>A0A2G8TF30_9BURK</name>
<dbReference type="Gene3D" id="3.30.530.20">
    <property type="match status" value="1"/>
</dbReference>
<dbReference type="InterPro" id="IPR023393">
    <property type="entry name" value="START-like_dom_sf"/>
</dbReference>
<dbReference type="SUPFAM" id="SSF55961">
    <property type="entry name" value="Bet v1-like"/>
    <property type="match status" value="1"/>
</dbReference>
<evidence type="ECO:0000256" key="1">
    <source>
        <dbReference type="SAM" id="MobiDB-lite"/>
    </source>
</evidence>
<protein>
    <submittedName>
        <fullName evidence="2">Carbon monoxide dehydrogenase</fullName>
    </submittedName>
</protein>
<sequence>MEVILDKQYPVAAGLDASWAILSDMHELATCMPGAQITEAIDSTHFKGSVKVKVGPAAAAFAGTIEILELDPATRTLKMLGKGADKSGSSASMQLTATLVAAEGGHSTLVGHAEVIVNGKFAQFGGRMMTSVSEMILLQFADVYSKKAQAVQGAAAPAPPAANSAALPPPPPPAPAAPAAPMVASELNALGFAWALVKKFFADLLGRRA</sequence>
<dbReference type="AlphaFoldDB" id="A0A2G8TF30"/>
<dbReference type="EMBL" id="PDOC01000006">
    <property type="protein sequence ID" value="PIL44661.1"/>
    <property type="molecule type" value="Genomic_DNA"/>
</dbReference>
<dbReference type="OrthoDB" id="9787428at2"/>
<dbReference type="CDD" id="cd07823">
    <property type="entry name" value="SRPBCC_5"/>
    <property type="match status" value="1"/>
</dbReference>
<proteinExistence type="predicted"/>
<organism evidence="2 3">
    <name type="scientific">Massilia eurypsychrophila</name>
    <dbReference type="NCBI Taxonomy" id="1485217"/>
    <lineage>
        <taxon>Bacteria</taxon>
        <taxon>Pseudomonadati</taxon>
        <taxon>Pseudomonadota</taxon>
        <taxon>Betaproteobacteria</taxon>
        <taxon>Burkholderiales</taxon>
        <taxon>Oxalobacteraceae</taxon>
        <taxon>Telluria group</taxon>
        <taxon>Massilia</taxon>
    </lineage>
</organism>
<dbReference type="PANTHER" id="PTHR38588">
    <property type="entry name" value="BLL0334 PROTEIN"/>
    <property type="match status" value="1"/>
</dbReference>
<evidence type="ECO:0000313" key="3">
    <source>
        <dbReference type="Proteomes" id="UP000230390"/>
    </source>
</evidence>
<dbReference type="PANTHER" id="PTHR38588:SF1">
    <property type="entry name" value="BLL0334 PROTEIN"/>
    <property type="match status" value="1"/>
</dbReference>
<dbReference type="Proteomes" id="UP000230390">
    <property type="component" value="Unassembled WGS sequence"/>
</dbReference>
<comment type="caution">
    <text evidence="2">The sequence shown here is derived from an EMBL/GenBank/DDBJ whole genome shotgun (WGS) entry which is preliminary data.</text>
</comment>
<evidence type="ECO:0000313" key="2">
    <source>
        <dbReference type="EMBL" id="PIL44661.1"/>
    </source>
</evidence>
<dbReference type="Pfam" id="PF06240">
    <property type="entry name" value="COXG"/>
    <property type="match status" value="1"/>
</dbReference>